<evidence type="ECO:0000313" key="2">
    <source>
        <dbReference type="EMBL" id="MER2999149.1"/>
    </source>
</evidence>
<keyword evidence="1" id="KW-0732">Signal</keyword>
<keyword evidence="3" id="KW-1185">Reference proteome</keyword>
<name>A0ABV1RXN7_9BACT</name>
<dbReference type="Proteomes" id="UP001476807">
    <property type="component" value="Unassembled WGS sequence"/>
</dbReference>
<feature type="chain" id="PRO_5046239073" evidence="1">
    <location>
        <begin position="22"/>
        <end position="139"/>
    </location>
</feature>
<gene>
    <name evidence="2" type="ORF">ABS362_16480</name>
</gene>
<sequence>MRKKILYFVVMLLLQGKLLHAQEVRPIAKEEVLTKVVEQNRGIKISQQEYQKSLADYRQTNAVFLPNITLSHTGYTTTNPLMAFGSKLNQEIISPLDFDPNALNNPERVTNFATKVAVEQPLLNLDGIYQRKAAGQRPE</sequence>
<dbReference type="EMBL" id="JBEOKT010000019">
    <property type="protein sequence ID" value="MER2999149.1"/>
    <property type="molecule type" value="Genomic_DNA"/>
</dbReference>
<proteinExistence type="predicted"/>
<organism evidence="2 3">
    <name type="scientific">Pontibacter populi</name>
    <dbReference type="NCBI Taxonomy" id="890055"/>
    <lineage>
        <taxon>Bacteria</taxon>
        <taxon>Pseudomonadati</taxon>
        <taxon>Bacteroidota</taxon>
        <taxon>Cytophagia</taxon>
        <taxon>Cytophagales</taxon>
        <taxon>Hymenobacteraceae</taxon>
        <taxon>Pontibacter</taxon>
    </lineage>
</organism>
<protein>
    <submittedName>
        <fullName evidence="2">TolC family protein</fullName>
    </submittedName>
</protein>
<evidence type="ECO:0000256" key="1">
    <source>
        <dbReference type="SAM" id="SignalP"/>
    </source>
</evidence>
<accession>A0ABV1RXN7</accession>
<comment type="caution">
    <text evidence="2">The sequence shown here is derived from an EMBL/GenBank/DDBJ whole genome shotgun (WGS) entry which is preliminary data.</text>
</comment>
<evidence type="ECO:0000313" key="3">
    <source>
        <dbReference type="Proteomes" id="UP001476807"/>
    </source>
</evidence>
<dbReference type="RefSeq" id="WP_350413760.1">
    <property type="nucleotide sequence ID" value="NZ_JBEOKT010000019.1"/>
</dbReference>
<feature type="signal peptide" evidence="1">
    <location>
        <begin position="1"/>
        <end position="21"/>
    </location>
</feature>
<dbReference type="Gene3D" id="1.20.1600.10">
    <property type="entry name" value="Outer membrane efflux proteins (OEP)"/>
    <property type="match status" value="1"/>
</dbReference>
<reference evidence="2 3" key="1">
    <citation type="submission" date="2024-06" db="EMBL/GenBank/DDBJ databases">
        <title>Pontibacter populi HYL7-15.</title>
        <authorList>
            <person name="Kim M.K."/>
        </authorList>
    </citation>
    <scope>NUCLEOTIDE SEQUENCE [LARGE SCALE GENOMIC DNA]</scope>
    <source>
        <strain evidence="2 3">HYL7-15</strain>
    </source>
</reference>
<dbReference type="SUPFAM" id="SSF56954">
    <property type="entry name" value="Outer membrane efflux proteins (OEP)"/>
    <property type="match status" value="1"/>
</dbReference>